<dbReference type="InterPro" id="IPR038029">
    <property type="entry name" value="GbiG_N_sf"/>
</dbReference>
<dbReference type="EC" id="3.7.1.12" evidence="3"/>
<dbReference type="Proteomes" id="UP000523362">
    <property type="component" value="Unassembled WGS sequence"/>
</dbReference>
<dbReference type="Gene3D" id="3.40.50.11220">
    <property type="match status" value="1"/>
</dbReference>
<dbReference type="InterPro" id="IPR052553">
    <property type="entry name" value="CbiG_hydrolase"/>
</dbReference>
<keyword evidence="3" id="KW-0378">Hydrolase</keyword>
<evidence type="ECO:0000259" key="2">
    <source>
        <dbReference type="Pfam" id="PF11760"/>
    </source>
</evidence>
<dbReference type="NCBIfam" id="NF004464">
    <property type="entry name" value="PRK05788.1-2"/>
    <property type="match status" value="1"/>
</dbReference>
<dbReference type="EMBL" id="JAARRG010000001">
    <property type="protein sequence ID" value="MBC1485126.1"/>
    <property type="molecule type" value="Genomic_DNA"/>
</dbReference>
<gene>
    <name evidence="3" type="primary">cbiG</name>
    <name evidence="3" type="ORF">HB897_02630</name>
</gene>
<dbReference type="InterPro" id="IPR036518">
    <property type="entry name" value="CobE/GbiG_C_sf"/>
</dbReference>
<comment type="caution">
    <text evidence="3">The sequence shown here is derived from an EMBL/GenBank/DDBJ whole genome shotgun (WGS) entry which is preliminary data.</text>
</comment>
<protein>
    <submittedName>
        <fullName evidence="3">Cobalt-precorrin 5A hydrolase</fullName>
        <ecNumber evidence="3">3.7.1.12</ecNumber>
    </submittedName>
</protein>
<dbReference type="GO" id="GO:0009236">
    <property type="term" value="P:cobalamin biosynthetic process"/>
    <property type="evidence" value="ECO:0007669"/>
    <property type="project" value="InterPro"/>
</dbReference>
<dbReference type="SUPFAM" id="SSF159672">
    <property type="entry name" value="CbiG N-terminal domain-like"/>
    <property type="match status" value="1"/>
</dbReference>
<dbReference type="Pfam" id="PF11760">
    <property type="entry name" value="CbiG_N"/>
    <property type="match status" value="1"/>
</dbReference>
<evidence type="ECO:0000259" key="1">
    <source>
        <dbReference type="Pfam" id="PF01890"/>
    </source>
</evidence>
<evidence type="ECO:0000313" key="3">
    <source>
        <dbReference type="EMBL" id="MBC1485126.1"/>
    </source>
</evidence>
<dbReference type="SUPFAM" id="SSF159664">
    <property type="entry name" value="CobE/GbiG C-terminal domain-like"/>
    <property type="match status" value="1"/>
</dbReference>
<feature type="domain" description="Cobalamin synthesis G N-terminal" evidence="2">
    <location>
        <begin position="52"/>
        <end position="131"/>
    </location>
</feature>
<proteinExistence type="predicted"/>
<dbReference type="InterPro" id="IPR021744">
    <property type="entry name" value="CbiG_N"/>
</dbReference>
<feature type="domain" description="CobE/GbiG C-terminal" evidence="1">
    <location>
        <begin position="217"/>
        <end position="332"/>
    </location>
</feature>
<dbReference type="GO" id="GO:0043779">
    <property type="term" value="F:cobalt-precorrin-5A acetaldehyde-lyase activity"/>
    <property type="evidence" value="ECO:0007669"/>
    <property type="project" value="UniProtKB-EC"/>
</dbReference>
<dbReference type="InterPro" id="IPR002750">
    <property type="entry name" value="CobE/GbiG_C"/>
</dbReference>
<accession>A0A7X0X0X2</accession>
<dbReference type="PANTHER" id="PTHR37477:SF1">
    <property type="entry name" value="COBALT-PRECORRIN-5A HYDROLASE"/>
    <property type="match status" value="1"/>
</dbReference>
<dbReference type="Pfam" id="PF01890">
    <property type="entry name" value="CbiG_C"/>
    <property type="match status" value="1"/>
</dbReference>
<evidence type="ECO:0000313" key="4">
    <source>
        <dbReference type="Proteomes" id="UP000523362"/>
    </source>
</evidence>
<reference evidence="3 4" key="1">
    <citation type="submission" date="2020-03" db="EMBL/GenBank/DDBJ databases">
        <title>Soil Listeria distribution.</title>
        <authorList>
            <person name="Liao J."/>
            <person name="Wiedmann M."/>
        </authorList>
    </citation>
    <scope>NUCLEOTIDE SEQUENCE [LARGE SCALE GENOMIC DNA]</scope>
    <source>
        <strain evidence="3 4">FSL L7-1560</strain>
    </source>
</reference>
<name>A0A7X0X0X2_LISSE</name>
<organism evidence="3 4">
    <name type="scientific">Listeria seeligeri</name>
    <dbReference type="NCBI Taxonomy" id="1640"/>
    <lineage>
        <taxon>Bacteria</taxon>
        <taxon>Bacillati</taxon>
        <taxon>Bacillota</taxon>
        <taxon>Bacilli</taxon>
        <taxon>Bacillales</taxon>
        <taxon>Listeriaceae</taxon>
        <taxon>Listeria</taxon>
    </lineage>
</organism>
<dbReference type="Gene3D" id="3.30.420.180">
    <property type="entry name" value="CobE/GbiG C-terminal domain"/>
    <property type="match status" value="1"/>
</dbReference>
<dbReference type="AlphaFoldDB" id="A0A7X0X0X2"/>
<dbReference type="RefSeq" id="WP_185383274.1">
    <property type="nucleotide sequence ID" value="NZ_JAARRG010000001.1"/>
</dbReference>
<dbReference type="PANTHER" id="PTHR37477">
    <property type="entry name" value="COBALT-PRECORRIN-5A HYDROLASE"/>
    <property type="match status" value="1"/>
</dbReference>
<sequence>MSIDKIAIIAVTARGRDLAIKLTNTIDATIFVPAKHVNSKSQALKPDFRTGMQALFSKYQGLICIMATGIVVRTLAPVIQDKLSDPAVLVMDENGEFVISLLSGHVGGANELTEKVAALTNGKAVITTATDRANVAAIDNIAKAIDGYLPDFKATTKRINGLLAAGEEVGIYLDEPLTIDQRGFTEKAVSPLIYISTKWQLPETDLERIRLIPRHRVLGVGCRKGISTETIDTAFKHFCEQENIHPRAFAEIHSISIKEQEPAIRHLAEKWDMKFIVHSAEELQTVAEKYPTSEFVKKTVQVGNVALSSADIGSSGNVISPRFAETGVTFAAGKLTKNNEVAK</sequence>